<reference evidence="1" key="1">
    <citation type="submission" date="2023-06" db="EMBL/GenBank/DDBJ databases">
        <authorList>
            <consortium name="Lawrence Berkeley National Laboratory"/>
            <person name="Ahrendt S."/>
            <person name="Sahu N."/>
            <person name="Indic B."/>
            <person name="Wong-Bajracharya J."/>
            <person name="Merenyi Z."/>
            <person name="Ke H.-M."/>
            <person name="Monk M."/>
            <person name="Kocsube S."/>
            <person name="Drula E."/>
            <person name="Lipzen A."/>
            <person name="Balint B."/>
            <person name="Henrissat B."/>
            <person name="Andreopoulos B."/>
            <person name="Martin F.M."/>
            <person name="Harder C.B."/>
            <person name="Rigling D."/>
            <person name="Ford K.L."/>
            <person name="Foster G.D."/>
            <person name="Pangilinan J."/>
            <person name="Papanicolaou A."/>
            <person name="Barry K."/>
            <person name="LaButti K."/>
            <person name="Viragh M."/>
            <person name="Koriabine M."/>
            <person name="Yan M."/>
            <person name="Riley R."/>
            <person name="Champramary S."/>
            <person name="Plett K.L."/>
            <person name="Tsai I.J."/>
            <person name="Slot J."/>
            <person name="Sipos G."/>
            <person name="Plett J."/>
            <person name="Nagy L.G."/>
            <person name="Grigoriev I.V."/>
        </authorList>
    </citation>
    <scope>NUCLEOTIDE SEQUENCE</scope>
    <source>
        <strain evidence="1">ICMP 16352</strain>
    </source>
</reference>
<accession>A0AA39NL83</accession>
<evidence type="ECO:0000313" key="2">
    <source>
        <dbReference type="Proteomes" id="UP001175227"/>
    </source>
</evidence>
<dbReference type="AlphaFoldDB" id="A0AA39NL83"/>
<gene>
    <name evidence="1" type="ORF">IW261DRAFT_1346218</name>
</gene>
<protein>
    <recommendedName>
        <fullName evidence="3">CxC2-like cysteine cluster KDZ transposase-associated domain-containing protein</fullName>
    </recommendedName>
</protein>
<name>A0AA39NL83_9AGAR</name>
<evidence type="ECO:0000313" key="1">
    <source>
        <dbReference type="EMBL" id="KAK0467569.1"/>
    </source>
</evidence>
<dbReference type="Proteomes" id="UP001175227">
    <property type="component" value="Unassembled WGS sequence"/>
</dbReference>
<comment type="caution">
    <text evidence="1">The sequence shown here is derived from an EMBL/GenBank/DDBJ whole genome shotgun (WGS) entry which is preliminary data.</text>
</comment>
<sequence length="290" mass="32731">GHGHIPDRVKLTQPGDLAIKCMACPCPGVTLPEGWKSEPQNEQWVYFRYIYCPIFALDTNFHMSNIKKSTEENDPGLHTGLAYFIDHDKYIQHVCKYASQKDISTCSSFQTLQHSKTRNTHGLRTMGVEMCVCTCHEHVVPLTVGDLQVSEIYCNMNYMAGSAIKSFDDALQIFFLYNVACQWKVKLCNQMMKLPSHAHISDDMALDFGIPKLHCKGHKQACQCQYSMNLHQGLGCTCGEGIKHTWDNMNPCAASMKEMGLGTHHNTIDNQFGGHNWRKQTCLGEQSDCM</sequence>
<keyword evidence="2" id="KW-1185">Reference proteome</keyword>
<dbReference type="InterPro" id="IPR040521">
    <property type="entry name" value="KDZ"/>
</dbReference>
<dbReference type="Pfam" id="PF18758">
    <property type="entry name" value="KDZ"/>
    <property type="match status" value="1"/>
</dbReference>
<feature type="non-terminal residue" evidence="1">
    <location>
        <position position="290"/>
    </location>
</feature>
<organism evidence="1 2">
    <name type="scientific">Armillaria novae-zelandiae</name>
    <dbReference type="NCBI Taxonomy" id="153914"/>
    <lineage>
        <taxon>Eukaryota</taxon>
        <taxon>Fungi</taxon>
        <taxon>Dikarya</taxon>
        <taxon>Basidiomycota</taxon>
        <taxon>Agaricomycotina</taxon>
        <taxon>Agaricomycetes</taxon>
        <taxon>Agaricomycetidae</taxon>
        <taxon>Agaricales</taxon>
        <taxon>Marasmiineae</taxon>
        <taxon>Physalacriaceae</taxon>
        <taxon>Armillaria</taxon>
    </lineage>
</organism>
<dbReference type="EMBL" id="JAUEPR010000074">
    <property type="protein sequence ID" value="KAK0467569.1"/>
    <property type="molecule type" value="Genomic_DNA"/>
</dbReference>
<evidence type="ECO:0008006" key="3">
    <source>
        <dbReference type="Google" id="ProtNLM"/>
    </source>
</evidence>
<proteinExistence type="predicted"/>